<dbReference type="Pfam" id="PF00550">
    <property type="entry name" value="PP-binding"/>
    <property type="match status" value="1"/>
</dbReference>
<keyword evidence="3" id="KW-0808">Transferase</keyword>
<dbReference type="Gene3D" id="1.10.1200.10">
    <property type="entry name" value="ACP-like"/>
    <property type="match status" value="1"/>
</dbReference>
<proteinExistence type="predicted"/>
<dbReference type="RefSeq" id="WP_274045955.1">
    <property type="nucleotide sequence ID" value="NZ_JANCPR020000109.1"/>
</dbReference>
<keyword evidence="7" id="KW-1185">Reference proteome</keyword>
<organism evidence="6 7">
    <name type="scientific">Streptomyces iconiensis</name>
    <dbReference type="NCBI Taxonomy" id="1384038"/>
    <lineage>
        <taxon>Bacteria</taxon>
        <taxon>Bacillati</taxon>
        <taxon>Actinomycetota</taxon>
        <taxon>Actinomycetes</taxon>
        <taxon>Kitasatosporales</taxon>
        <taxon>Streptomycetaceae</taxon>
        <taxon>Streptomyces</taxon>
    </lineage>
</organism>
<evidence type="ECO:0000259" key="5">
    <source>
        <dbReference type="PROSITE" id="PS50075"/>
    </source>
</evidence>
<protein>
    <submittedName>
        <fullName evidence="6">Beta-ketoacyl reductase</fullName>
    </submittedName>
</protein>
<evidence type="ECO:0000256" key="1">
    <source>
        <dbReference type="ARBA" id="ARBA00022450"/>
    </source>
</evidence>
<dbReference type="InterPro" id="IPR050091">
    <property type="entry name" value="PKS_NRPS_Biosynth_Enz"/>
</dbReference>
<keyword evidence="4" id="KW-0511">Multifunctional enzyme</keyword>
<keyword evidence="1" id="KW-0596">Phosphopantetheine</keyword>
<evidence type="ECO:0000313" key="6">
    <source>
        <dbReference type="EMBL" id="MDJ1138585.1"/>
    </source>
</evidence>
<dbReference type="InterPro" id="IPR009081">
    <property type="entry name" value="PP-bd_ACP"/>
</dbReference>
<dbReference type="PROSITE" id="PS00012">
    <property type="entry name" value="PHOSPHOPANTETHEINE"/>
    <property type="match status" value="1"/>
</dbReference>
<evidence type="ECO:0000313" key="7">
    <source>
        <dbReference type="Proteomes" id="UP001214441"/>
    </source>
</evidence>
<feature type="domain" description="Carrier" evidence="5">
    <location>
        <begin position="106"/>
        <end position="181"/>
    </location>
</feature>
<gene>
    <name evidence="6" type="ORF">NMN56_042845</name>
</gene>
<dbReference type="PANTHER" id="PTHR43775:SF51">
    <property type="entry name" value="INACTIVE PHENOLPHTHIOCEROL SYNTHESIS POLYKETIDE SYNTHASE TYPE I PKS1-RELATED"/>
    <property type="match status" value="1"/>
</dbReference>
<dbReference type="Gene3D" id="3.40.50.720">
    <property type="entry name" value="NAD(P)-binding Rossmann-like Domain"/>
    <property type="match status" value="1"/>
</dbReference>
<dbReference type="InterPro" id="IPR020806">
    <property type="entry name" value="PKS_PP-bd"/>
</dbReference>
<keyword evidence="2" id="KW-0597">Phosphoprotein</keyword>
<dbReference type="EMBL" id="JANCPR020000109">
    <property type="protein sequence ID" value="MDJ1138585.1"/>
    <property type="molecule type" value="Genomic_DNA"/>
</dbReference>
<evidence type="ECO:0000256" key="3">
    <source>
        <dbReference type="ARBA" id="ARBA00022679"/>
    </source>
</evidence>
<dbReference type="Proteomes" id="UP001214441">
    <property type="component" value="Unassembled WGS sequence"/>
</dbReference>
<reference evidence="6 7" key="1">
    <citation type="submission" date="2023-05" db="EMBL/GenBank/DDBJ databases">
        <title>Streptantibioticus silvisoli sp. nov., acidotolerant actinomycetes 1 from pine litter.</title>
        <authorList>
            <person name="Swiecimska M."/>
            <person name="Golinska P."/>
            <person name="Sangal V."/>
            <person name="Wachnowicz B."/>
            <person name="Goodfellow M."/>
        </authorList>
    </citation>
    <scope>NUCLEOTIDE SEQUENCE [LARGE SCALE GENOMIC DNA]</scope>
    <source>
        <strain evidence="6 7">DSM 42109</strain>
    </source>
</reference>
<dbReference type="PROSITE" id="PS50075">
    <property type="entry name" value="CARRIER"/>
    <property type="match status" value="1"/>
</dbReference>
<feature type="non-terminal residue" evidence="6">
    <location>
        <position position="1"/>
    </location>
</feature>
<dbReference type="PANTHER" id="PTHR43775">
    <property type="entry name" value="FATTY ACID SYNTHASE"/>
    <property type="match status" value="1"/>
</dbReference>
<dbReference type="InterPro" id="IPR036736">
    <property type="entry name" value="ACP-like_sf"/>
</dbReference>
<dbReference type="SMART" id="SM00823">
    <property type="entry name" value="PKS_PP"/>
    <property type="match status" value="1"/>
</dbReference>
<evidence type="ECO:0000256" key="4">
    <source>
        <dbReference type="ARBA" id="ARBA00023268"/>
    </source>
</evidence>
<evidence type="ECO:0000256" key="2">
    <source>
        <dbReference type="ARBA" id="ARBA00022553"/>
    </source>
</evidence>
<comment type="caution">
    <text evidence="6">The sequence shown here is derived from an EMBL/GenBank/DDBJ whole genome shotgun (WGS) entry which is preliminary data.</text>
</comment>
<dbReference type="InterPro" id="IPR006162">
    <property type="entry name" value="Ppantetheine_attach_site"/>
</dbReference>
<name>A0ABT7AB77_9ACTN</name>
<dbReference type="SMART" id="SM01294">
    <property type="entry name" value="PKS_PP_betabranch"/>
    <property type="match status" value="1"/>
</dbReference>
<sequence length="262" mass="27639">QPHGMTAQLTTTDLTRITRTGITPLTTHEALHLFDTALHTTRPVVVPARLDTGALRALGSQDRVPPLFRGLVRGLPSAPAKPADGQTGALPWVRELAEASEADRPRLTLQLVRATVAEVLGHPPNQLVPTDRGLLDLGLDSLTAVELRNRLGAQTGLRLPTTLLFDHPTAAALAAHLQAELGASMPGGVANALARLDELEALFAQAPPDEGARDRITARLTSVLSRLAPGQKGSATATTGIQVEEASDDELFDLIDGHVAPE</sequence>
<accession>A0ABT7AB77</accession>
<dbReference type="SUPFAM" id="SSF47336">
    <property type="entry name" value="ACP-like"/>
    <property type="match status" value="1"/>
</dbReference>